<feature type="compositionally biased region" description="Basic and acidic residues" evidence="1">
    <location>
        <begin position="209"/>
        <end position="218"/>
    </location>
</feature>
<keyword evidence="3" id="KW-1185">Reference proteome</keyword>
<evidence type="ECO:0000313" key="2">
    <source>
        <dbReference type="EMBL" id="CAG8759496.1"/>
    </source>
</evidence>
<protein>
    <submittedName>
        <fullName evidence="2">13076_t:CDS:1</fullName>
    </submittedName>
</protein>
<dbReference type="Proteomes" id="UP000789901">
    <property type="component" value="Unassembled WGS sequence"/>
</dbReference>
<evidence type="ECO:0000256" key="1">
    <source>
        <dbReference type="SAM" id="MobiDB-lite"/>
    </source>
</evidence>
<reference evidence="2 3" key="1">
    <citation type="submission" date="2021-06" db="EMBL/GenBank/DDBJ databases">
        <authorList>
            <person name="Kallberg Y."/>
            <person name="Tangrot J."/>
            <person name="Rosling A."/>
        </authorList>
    </citation>
    <scope>NUCLEOTIDE SEQUENCE [LARGE SCALE GENOMIC DNA]</scope>
    <source>
        <strain evidence="2 3">120-4 pot B 10/14</strain>
    </source>
</reference>
<comment type="caution">
    <text evidence="2">The sequence shown here is derived from an EMBL/GenBank/DDBJ whole genome shotgun (WGS) entry which is preliminary data.</text>
</comment>
<accession>A0ABN7VDD2</accession>
<evidence type="ECO:0000313" key="3">
    <source>
        <dbReference type="Proteomes" id="UP000789901"/>
    </source>
</evidence>
<feature type="non-terminal residue" evidence="2">
    <location>
        <position position="1"/>
    </location>
</feature>
<dbReference type="EMBL" id="CAJVQB010013029">
    <property type="protein sequence ID" value="CAG8759496.1"/>
    <property type="molecule type" value="Genomic_DNA"/>
</dbReference>
<gene>
    <name evidence="2" type="ORF">GMARGA_LOCUS17310</name>
</gene>
<organism evidence="2 3">
    <name type="scientific">Gigaspora margarita</name>
    <dbReference type="NCBI Taxonomy" id="4874"/>
    <lineage>
        <taxon>Eukaryota</taxon>
        <taxon>Fungi</taxon>
        <taxon>Fungi incertae sedis</taxon>
        <taxon>Mucoromycota</taxon>
        <taxon>Glomeromycotina</taxon>
        <taxon>Glomeromycetes</taxon>
        <taxon>Diversisporales</taxon>
        <taxon>Gigasporaceae</taxon>
        <taxon>Gigaspora</taxon>
    </lineage>
</organism>
<name>A0ABN7VDD2_GIGMA</name>
<proteinExistence type="predicted"/>
<feature type="region of interest" description="Disordered" evidence="1">
    <location>
        <begin position="195"/>
        <end position="219"/>
    </location>
</feature>
<sequence length="578" mass="67134">AYVELLKEIIFDENFTVVKFYKKIDFPFAQKTKAEEVLYNALETVASENNTKAQKLLANFNELINATSVKIYWNGVYVREERNKTQCIKNILKEKIDQEDCQIKSNVLDEHIIESDLLLKRKLQNSGEEVSTPLNKVRIFDTGYNSDLGLYNGESSSSDSETVPKLLTNVFLEVKDSGVGDDDNILESVDNYDDNVDIDEQTPIPEPVDNNKENDSVPKRKVTRNKPKYIQHDLAQELLTNLRLCPLKGHKWLWEDIDIINLFKDNKNTKTIDVANFHNNSCIQPLPPSMITYIQKQMENDDDNTIYFDNEKKVGIDKFAIDIEDEVMEFLNKFRDCVSLDILRQILHKNSVHNSPNLNFNTRYAYQFFNHMYNIYSNDVLARSLTESEYNSYVWTHFYAMHLWRKMIFDFPVSSVAYDKLKKLAQIQTKSGPRMDSRATIMSISQEVLIQENGRYDNASKRKNDLTKLEYCSKVLLTSAYLALPTVSRPDIHRFEIYLIQTNASYVFENTICMLGLTDIIIPRTVDAFPKCVEAVCKVLSWKARSRNNTKIFHELIGKSTSQLHERKYFTPKKLAYC</sequence>